<dbReference type="PANTHER" id="PTHR33508:SF1">
    <property type="entry name" value="UPF0056 MEMBRANE PROTEIN YHCE"/>
    <property type="match status" value="1"/>
</dbReference>
<feature type="transmembrane region" description="Helical" evidence="7">
    <location>
        <begin position="110"/>
        <end position="130"/>
    </location>
</feature>
<comment type="subcellular location">
    <subcellularLocation>
        <location evidence="7">Cell inner membrane</location>
        <topology evidence="7">Multi-pass membrane protein</topology>
    </subcellularLocation>
    <subcellularLocation>
        <location evidence="1">Cell membrane</location>
        <topology evidence="1">Multi-pass membrane protein</topology>
    </subcellularLocation>
</comment>
<dbReference type="Pfam" id="PF01914">
    <property type="entry name" value="MarC"/>
    <property type="match status" value="1"/>
</dbReference>
<dbReference type="STRING" id="755732.Fluta_1896"/>
<keyword evidence="6 7" id="KW-0472">Membrane</keyword>
<dbReference type="PANTHER" id="PTHR33508">
    <property type="entry name" value="UPF0056 MEMBRANE PROTEIN YHCE"/>
    <property type="match status" value="1"/>
</dbReference>
<feature type="transmembrane region" description="Helical" evidence="7">
    <location>
        <begin position="136"/>
        <end position="154"/>
    </location>
</feature>
<evidence type="ECO:0000256" key="6">
    <source>
        <dbReference type="ARBA" id="ARBA00023136"/>
    </source>
</evidence>
<feature type="transmembrane region" description="Helical" evidence="7">
    <location>
        <begin position="46"/>
        <end position="71"/>
    </location>
</feature>
<dbReference type="EMBL" id="CP002542">
    <property type="protein sequence ID" value="AEA43883.1"/>
    <property type="molecule type" value="Genomic_DNA"/>
</dbReference>
<evidence type="ECO:0000256" key="7">
    <source>
        <dbReference type="RuleBase" id="RU362048"/>
    </source>
</evidence>
<name>F2IJ25_FLUTR</name>
<comment type="similarity">
    <text evidence="2 7">Belongs to the UPF0056 (MarC) family.</text>
</comment>
<dbReference type="OrthoDB" id="978595at2"/>
<evidence type="ECO:0000313" key="10">
    <source>
        <dbReference type="Proteomes" id="UP000007463"/>
    </source>
</evidence>
<dbReference type="Proteomes" id="UP000007463">
    <property type="component" value="Chromosome"/>
</dbReference>
<dbReference type="AlphaFoldDB" id="F2IJ25"/>
<sequence>MLNYFTAFNFGELFKASMVLFAVIDVIGSVPLIIKIQEQSGDIHPARTSFVSLGIMIGFLILGESILKLFGVDVGSFAVAGSLILFAMSLEMILGVRLFRDSVSGKTASVVPLAFPIIAGAGTMTTLVSLRAEFQNINIVLAILLNVLLVYTVLRLTKRIERILGPGGIAIMKKVFGIILLAIAVKLFTTNIAKIILNIETEKKVQKVEIVHAPQQDKPNTPSEQKDSTLNQ</sequence>
<feature type="region of interest" description="Disordered" evidence="8">
    <location>
        <begin position="212"/>
        <end position="232"/>
    </location>
</feature>
<evidence type="ECO:0000256" key="8">
    <source>
        <dbReference type="SAM" id="MobiDB-lite"/>
    </source>
</evidence>
<dbReference type="HOGENOM" id="CLU_079909_1_0_10"/>
<dbReference type="InterPro" id="IPR002771">
    <property type="entry name" value="Multi_antbiot-R_MarC"/>
</dbReference>
<evidence type="ECO:0000313" key="9">
    <source>
        <dbReference type="EMBL" id="AEA43883.1"/>
    </source>
</evidence>
<feature type="transmembrane region" description="Helical" evidence="7">
    <location>
        <begin position="77"/>
        <end position="98"/>
    </location>
</feature>
<feature type="transmembrane region" description="Helical" evidence="7">
    <location>
        <begin position="13"/>
        <end position="34"/>
    </location>
</feature>
<feature type="transmembrane region" description="Helical" evidence="7">
    <location>
        <begin position="175"/>
        <end position="197"/>
    </location>
</feature>
<feature type="compositionally biased region" description="Polar residues" evidence="8">
    <location>
        <begin position="217"/>
        <end position="232"/>
    </location>
</feature>
<gene>
    <name evidence="9" type="ordered locus">Fluta_1896</name>
</gene>
<accession>F2IJ25</accession>
<dbReference type="RefSeq" id="WP_013686653.1">
    <property type="nucleotide sequence ID" value="NC_015321.1"/>
</dbReference>
<evidence type="ECO:0000256" key="5">
    <source>
        <dbReference type="ARBA" id="ARBA00022989"/>
    </source>
</evidence>
<evidence type="ECO:0000256" key="2">
    <source>
        <dbReference type="ARBA" id="ARBA00009784"/>
    </source>
</evidence>
<protein>
    <recommendedName>
        <fullName evidence="7">UPF0056 inner membrane protein</fullName>
    </recommendedName>
</protein>
<dbReference type="KEGG" id="fte:Fluta_1896"/>
<keyword evidence="10" id="KW-1185">Reference proteome</keyword>
<keyword evidence="4 7" id="KW-0812">Transmembrane</keyword>
<evidence type="ECO:0000256" key="1">
    <source>
        <dbReference type="ARBA" id="ARBA00004651"/>
    </source>
</evidence>
<keyword evidence="5 7" id="KW-1133">Transmembrane helix</keyword>
<proteinExistence type="inferred from homology"/>
<evidence type="ECO:0000256" key="3">
    <source>
        <dbReference type="ARBA" id="ARBA00022475"/>
    </source>
</evidence>
<organism evidence="9 10">
    <name type="scientific">Fluviicola taffensis (strain DSM 16823 / NCIMB 13979 / RW262)</name>
    <dbReference type="NCBI Taxonomy" id="755732"/>
    <lineage>
        <taxon>Bacteria</taxon>
        <taxon>Pseudomonadati</taxon>
        <taxon>Bacteroidota</taxon>
        <taxon>Flavobacteriia</taxon>
        <taxon>Flavobacteriales</taxon>
        <taxon>Crocinitomicaceae</taxon>
        <taxon>Fluviicola</taxon>
    </lineage>
</organism>
<dbReference type="eggNOG" id="COG2095">
    <property type="taxonomic scope" value="Bacteria"/>
</dbReference>
<keyword evidence="3" id="KW-1003">Cell membrane</keyword>
<evidence type="ECO:0000256" key="4">
    <source>
        <dbReference type="ARBA" id="ARBA00022692"/>
    </source>
</evidence>
<reference evidence="9 10" key="1">
    <citation type="journal article" date="2011" name="Stand. Genomic Sci.">
        <title>Complete genome sequence of the gliding freshwater bacterium Fluviicola taffensis type strain (RW262).</title>
        <authorList>
            <person name="Woyke T."/>
            <person name="Chertkov O."/>
            <person name="Lapidus A."/>
            <person name="Nolan M."/>
            <person name="Lucas S."/>
            <person name="Del Rio T.G."/>
            <person name="Tice H."/>
            <person name="Cheng J.F."/>
            <person name="Tapia R."/>
            <person name="Han C."/>
            <person name="Goodwin L."/>
            <person name="Pitluck S."/>
            <person name="Liolios K."/>
            <person name="Pagani I."/>
            <person name="Ivanova N."/>
            <person name="Huntemann M."/>
            <person name="Mavromatis K."/>
            <person name="Mikhailova N."/>
            <person name="Pati A."/>
            <person name="Chen A."/>
            <person name="Palaniappan K."/>
            <person name="Land M."/>
            <person name="Hauser L."/>
            <person name="Brambilla E.M."/>
            <person name="Rohde M."/>
            <person name="Mwirichia R."/>
            <person name="Sikorski J."/>
            <person name="Tindall B.J."/>
            <person name="Goker M."/>
            <person name="Bristow J."/>
            <person name="Eisen J.A."/>
            <person name="Markowitz V."/>
            <person name="Hugenholtz P."/>
            <person name="Klenk H.P."/>
            <person name="Kyrpides N.C."/>
        </authorList>
    </citation>
    <scope>NUCLEOTIDE SEQUENCE [LARGE SCALE GENOMIC DNA]</scope>
    <source>
        <strain evidence="10">DSM 16823 / RW262 / RW262</strain>
    </source>
</reference>
<dbReference type="GO" id="GO:0005886">
    <property type="term" value="C:plasma membrane"/>
    <property type="evidence" value="ECO:0007669"/>
    <property type="project" value="UniProtKB-SubCell"/>
</dbReference>
<reference evidence="10" key="2">
    <citation type="submission" date="2011-02" db="EMBL/GenBank/DDBJ databases">
        <title>The complete genome of Fluviicola taffensis DSM 16823.</title>
        <authorList>
            <consortium name="US DOE Joint Genome Institute (JGI-PGF)"/>
            <person name="Lucas S."/>
            <person name="Copeland A."/>
            <person name="Lapidus A."/>
            <person name="Bruce D."/>
            <person name="Goodwin L."/>
            <person name="Pitluck S."/>
            <person name="Kyrpides N."/>
            <person name="Mavromatis K."/>
            <person name="Ivanova N."/>
            <person name="Mikhailova N."/>
            <person name="Pagani I."/>
            <person name="Chertkov O."/>
            <person name="Detter J.C."/>
            <person name="Han C."/>
            <person name="Tapia R."/>
            <person name="Land M."/>
            <person name="Hauser L."/>
            <person name="Markowitz V."/>
            <person name="Cheng J.-F."/>
            <person name="Hugenholtz P."/>
            <person name="Woyke T."/>
            <person name="Wu D."/>
            <person name="Tindall B."/>
            <person name="Pomrenke H.G."/>
            <person name="Brambilla E."/>
            <person name="Klenk H.-P."/>
            <person name="Eisen J.A."/>
        </authorList>
    </citation>
    <scope>NUCLEOTIDE SEQUENCE [LARGE SCALE GENOMIC DNA]</scope>
    <source>
        <strain evidence="10">DSM 16823 / RW262 / RW262</strain>
    </source>
</reference>